<keyword evidence="1" id="KW-0862">Zinc</keyword>
<feature type="compositionally biased region" description="Basic and acidic residues" evidence="2">
    <location>
        <begin position="46"/>
        <end position="76"/>
    </location>
</feature>
<protein>
    <submittedName>
        <fullName evidence="5">Zinc finger CCCH domain-containing protein 40-like isoform X1</fullName>
    </submittedName>
</protein>
<reference evidence="5" key="1">
    <citation type="submission" date="2025-08" db="UniProtKB">
        <authorList>
            <consortium name="RefSeq"/>
        </authorList>
    </citation>
    <scope>IDENTIFICATION</scope>
    <source>
        <tissue evidence="5">Young leaves</tissue>
    </source>
</reference>
<keyword evidence="1" id="KW-0479">Metal-binding</keyword>
<feature type="region of interest" description="Disordered" evidence="2">
    <location>
        <begin position="323"/>
        <end position="343"/>
    </location>
</feature>
<dbReference type="PANTHER" id="PTHR38160:SF1">
    <property type="entry name" value="ZINC FINGER CCCH DOMAIN-CONTAINING PROTEIN 40"/>
    <property type="match status" value="1"/>
</dbReference>
<dbReference type="AlphaFoldDB" id="A0A6J1JI85"/>
<dbReference type="PANTHER" id="PTHR38160">
    <property type="entry name" value="ZINC FINGER CCCH DOMAIN-CONTAINING PROTEIN 40"/>
    <property type="match status" value="1"/>
</dbReference>
<organism evidence="4 5">
    <name type="scientific">Cucurbita maxima</name>
    <name type="common">Pumpkin</name>
    <name type="synonym">Winter squash</name>
    <dbReference type="NCBI Taxonomy" id="3661"/>
    <lineage>
        <taxon>Eukaryota</taxon>
        <taxon>Viridiplantae</taxon>
        <taxon>Streptophyta</taxon>
        <taxon>Embryophyta</taxon>
        <taxon>Tracheophyta</taxon>
        <taxon>Spermatophyta</taxon>
        <taxon>Magnoliopsida</taxon>
        <taxon>eudicotyledons</taxon>
        <taxon>Gunneridae</taxon>
        <taxon>Pentapetalae</taxon>
        <taxon>rosids</taxon>
        <taxon>fabids</taxon>
        <taxon>Cucurbitales</taxon>
        <taxon>Cucurbitaceae</taxon>
        <taxon>Cucurbiteae</taxon>
        <taxon>Cucurbita</taxon>
    </lineage>
</organism>
<evidence type="ECO:0000313" key="4">
    <source>
        <dbReference type="Proteomes" id="UP000504608"/>
    </source>
</evidence>
<evidence type="ECO:0000256" key="1">
    <source>
        <dbReference type="PROSITE-ProRule" id="PRU00723"/>
    </source>
</evidence>
<evidence type="ECO:0000313" key="5">
    <source>
        <dbReference type="RefSeq" id="XP_022988786.1"/>
    </source>
</evidence>
<keyword evidence="4" id="KW-1185">Reference proteome</keyword>
<dbReference type="KEGG" id="cmax:111486025"/>
<accession>A0A6J1JI85</accession>
<dbReference type="PROSITE" id="PS50103">
    <property type="entry name" value="ZF_C3H1"/>
    <property type="match status" value="1"/>
</dbReference>
<dbReference type="RefSeq" id="XP_022988786.1">
    <property type="nucleotide sequence ID" value="XM_023133018.1"/>
</dbReference>
<dbReference type="InterPro" id="IPR000571">
    <property type="entry name" value="Znf_CCCH"/>
</dbReference>
<dbReference type="Proteomes" id="UP000504608">
    <property type="component" value="Unplaced"/>
</dbReference>
<dbReference type="InterPro" id="IPR045868">
    <property type="entry name" value="Znf_C3H13/40"/>
</dbReference>
<proteinExistence type="predicted"/>
<feature type="zinc finger region" description="C3H1-type" evidence="1">
    <location>
        <begin position="7"/>
        <end position="33"/>
    </location>
</feature>
<dbReference type="OrthoDB" id="665283at2759"/>
<feature type="compositionally biased region" description="Basic and acidic residues" evidence="2">
    <location>
        <begin position="110"/>
        <end position="122"/>
    </location>
</feature>
<feature type="compositionally biased region" description="Pro residues" evidence="2">
    <location>
        <begin position="395"/>
        <end position="404"/>
    </location>
</feature>
<gene>
    <name evidence="5" type="primary">LOC111486025</name>
</gene>
<keyword evidence="1" id="KW-0863">Zinc-finger</keyword>
<feature type="compositionally biased region" description="Basic and acidic residues" evidence="2">
    <location>
        <begin position="425"/>
        <end position="434"/>
    </location>
</feature>
<name>A0A6J1JI85_CUCMA</name>
<sequence>MVVGSKLFKTKLCVLYQKGRCSRPSCSFAHGTAELRRFAGAHDGRREYRGNDLRHKLDSRHSPLQERDSRGRHGPRDYSSSWSLERQSDRKRRKKEYGDSRNDYSGNLRISDRSEERDREGKISSASRDTLEGQLNKMQADIEMAEHHKHQAEVYLDERIQEVDSLTSRIQELESQLYKEREDSRRIKSKIKKFVKAHNRYSRIQDELKRSQARLQQLGDQLGSDVNKIGANEEDSSINIVSDGEDPGFHAVSPLHDLQKDNSASKKKHVVQDIAENSKRADLNKGSKEAVGRLRRFSRWNAHPSQSVYSKIEAVGNEVNDLIPTANESKQKRGRTSTTVSSADKVRGLESGVVVPLTSMAAHAVDEEVDIELEINNKVNETRENTKEASFGSLPFPPPPPPPIREINHSRYESEDQNVDVVTLDDERARLDNA</sequence>
<dbReference type="Gene3D" id="4.10.1000.10">
    <property type="entry name" value="Zinc finger, CCCH-type"/>
    <property type="match status" value="1"/>
</dbReference>
<dbReference type="GO" id="GO:0008270">
    <property type="term" value="F:zinc ion binding"/>
    <property type="evidence" value="ECO:0007669"/>
    <property type="project" value="UniProtKB-KW"/>
</dbReference>
<evidence type="ECO:0000259" key="3">
    <source>
        <dbReference type="PROSITE" id="PS50103"/>
    </source>
</evidence>
<evidence type="ECO:0000256" key="2">
    <source>
        <dbReference type="SAM" id="MobiDB-lite"/>
    </source>
</evidence>
<dbReference type="GeneID" id="111486025"/>
<feature type="region of interest" description="Disordered" evidence="2">
    <location>
        <begin position="46"/>
        <end position="132"/>
    </location>
</feature>
<feature type="region of interest" description="Disordered" evidence="2">
    <location>
        <begin position="383"/>
        <end position="434"/>
    </location>
</feature>
<feature type="domain" description="C3H1-type" evidence="3">
    <location>
        <begin position="7"/>
        <end position="33"/>
    </location>
</feature>